<dbReference type="SUPFAM" id="SSF52833">
    <property type="entry name" value="Thioredoxin-like"/>
    <property type="match status" value="1"/>
</dbReference>
<accession>A0A0B6WV87</accession>
<dbReference type="InterPro" id="IPR013766">
    <property type="entry name" value="Thioredoxin_domain"/>
</dbReference>
<name>A0A0B6WV87_9BACT</name>
<feature type="domain" description="Thioredoxin" evidence="3">
    <location>
        <begin position="42"/>
        <end position="191"/>
    </location>
</feature>
<dbReference type="CDD" id="cd02966">
    <property type="entry name" value="TlpA_like_family"/>
    <property type="match status" value="1"/>
</dbReference>
<sequence length="193" mass="21645">MLRFYRTIIYALVSMIAVFGLGLCALAAIDQADQLPRADDPSGSVTGVPDYELETLKGTTLRLSSLRGHVVLLDFFSATCPHCQAHAPFVAELAKRYRERGLIVINMCANNPYVDRGEVEKYVRNAGIENDVVWTPSELIRLYLTPLPDGRYGVPQAVLFGYDGRLVARFSAWEEKDKEQIEQTIVKYLTNSK</sequence>
<reference evidence="4 5" key="1">
    <citation type="submission" date="2013-12" db="EMBL/GenBank/DDBJ databases">
        <authorList>
            <person name="Stott M."/>
        </authorList>
    </citation>
    <scope>NUCLEOTIDE SEQUENCE [LARGE SCALE GENOMIC DNA]</scope>
    <source>
        <strain evidence="4 5">K22</strain>
    </source>
</reference>
<dbReference type="EMBL" id="CBXV010000001">
    <property type="protein sequence ID" value="CDM64045.1"/>
    <property type="molecule type" value="Genomic_DNA"/>
</dbReference>
<protein>
    <submittedName>
        <fullName evidence="4">AhpC/TSA family protein</fullName>
    </submittedName>
</protein>
<reference evidence="4 5" key="2">
    <citation type="submission" date="2015-01" db="EMBL/GenBank/DDBJ databases">
        <title>Complete genome sequence of Pyrinomonas methylaliphatogenes type strain K22T.</title>
        <authorList>
            <person name="Lee K.C.Y."/>
            <person name="Power J.F."/>
            <person name="Dunfield P.F."/>
            <person name="Morgan X.C."/>
            <person name="Huttenhower C."/>
            <person name="Stott M.B."/>
        </authorList>
    </citation>
    <scope>NUCLEOTIDE SEQUENCE [LARGE SCALE GENOMIC DNA]</scope>
    <source>
        <strain evidence="4 5">K22</strain>
    </source>
</reference>
<dbReference type="PANTHER" id="PTHR42852">
    <property type="entry name" value="THIOL:DISULFIDE INTERCHANGE PROTEIN DSBE"/>
    <property type="match status" value="1"/>
</dbReference>
<proteinExistence type="predicted"/>
<keyword evidence="2" id="KW-0812">Transmembrane</keyword>
<dbReference type="Pfam" id="PF00578">
    <property type="entry name" value="AhpC-TSA"/>
    <property type="match status" value="1"/>
</dbReference>
<dbReference type="GO" id="GO:0016491">
    <property type="term" value="F:oxidoreductase activity"/>
    <property type="evidence" value="ECO:0007669"/>
    <property type="project" value="InterPro"/>
</dbReference>
<keyword evidence="1" id="KW-0676">Redox-active center</keyword>
<dbReference type="InterPro" id="IPR050553">
    <property type="entry name" value="Thioredoxin_ResA/DsbE_sf"/>
</dbReference>
<dbReference type="AlphaFoldDB" id="A0A0B6WV87"/>
<evidence type="ECO:0000313" key="5">
    <source>
        <dbReference type="Proteomes" id="UP000031518"/>
    </source>
</evidence>
<dbReference type="InterPro" id="IPR036249">
    <property type="entry name" value="Thioredoxin-like_sf"/>
</dbReference>
<evidence type="ECO:0000256" key="2">
    <source>
        <dbReference type="SAM" id="Phobius"/>
    </source>
</evidence>
<evidence type="ECO:0000256" key="1">
    <source>
        <dbReference type="ARBA" id="ARBA00023284"/>
    </source>
</evidence>
<keyword evidence="5" id="KW-1185">Reference proteome</keyword>
<organism evidence="4 5">
    <name type="scientific">Pyrinomonas methylaliphatogenes</name>
    <dbReference type="NCBI Taxonomy" id="454194"/>
    <lineage>
        <taxon>Bacteria</taxon>
        <taxon>Pseudomonadati</taxon>
        <taxon>Acidobacteriota</taxon>
        <taxon>Blastocatellia</taxon>
        <taxon>Blastocatellales</taxon>
        <taxon>Pyrinomonadaceae</taxon>
        <taxon>Pyrinomonas</taxon>
    </lineage>
</organism>
<dbReference type="OrthoDB" id="25753at2"/>
<dbReference type="STRING" id="454194.PYK22_00037"/>
<dbReference type="Gene3D" id="3.40.30.10">
    <property type="entry name" value="Glutaredoxin"/>
    <property type="match status" value="1"/>
</dbReference>
<dbReference type="InterPro" id="IPR017937">
    <property type="entry name" value="Thioredoxin_CS"/>
</dbReference>
<dbReference type="PROSITE" id="PS51352">
    <property type="entry name" value="THIOREDOXIN_2"/>
    <property type="match status" value="1"/>
</dbReference>
<evidence type="ECO:0000259" key="3">
    <source>
        <dbReference type="PROSITE" id="PS51352"/>
    </source>
</evidence>
<dbReference type="Proteomes" id="UP000031518">
    <property type="component" value="Unassembled WGS sequence"/>
</dbReference>
<dbReference type="PROSITE" id="PS00194">
    <property type="entry name" value="THIOREDOXIN_1"/>
    <property type="match status" value="1"/>
</dbReference>
<dbReference type="InterPro" id="IPR000866">
    <property type="entry name" value="AhpC/TSA"/>
</dbReference>
<evidence type="ECO:0000313" key="4">
    <source>
        <dbReference type="EMBL" id="CDM64045.1"/>
    </source>
</evidence>
<keyword evidence="2" id="KW-0472">Membrane</keyword>
<dbReference type="PANTHER" id="PTHR42852:SF17">
    <property type="entry name" value="THIOREDOXIN-LIKE PROTEIN HI_1115"/>
    <property type="match status" value="1"/>
</dbReference>
<feature type="transmembrane region" description="Helical" evidence="2">
    <location>
        <begin position="7"/>
        <end position="29"/>
    </location>
</feature>
<gene>
    <name evidence="4" type="ORF">PYK22_00037</name>
</gene>
<keyword evidence="2" id="KW-1133">Transmembrane helix</keyword>
<dbReference type="RefSeq" id="WP_157770577.1">
    <property type="nucleotide sequence ID" value="NZ_CBXV010000001.1"/>
</dbReference>
<dbReference type="GO" id="GO:0016209">
    <property type="term" value="F:antioxidant activity"/>
    <property type="evidence" value="ECO:0007669"/>
    <property type="project" value="InterPro"/>
</dbReference>